<dbReference type="PANTHER" id="PTHR34779">
    <property type="entry name" value="OS09G0542900 PROTEIN"/>
    <property type="match status" value="1"/>
</dbReference>
<feature type="region of interest" description="Disordered" evidence="1">
    <location>
        <begin position="55"/>
        <end position="83"/>
    </location>
</feature>
<dbReference type="OrthoDB" id="1926132at2759"/>
<proteinExistence type="predicted"/>
<dbReference type="PANTHER" id="PTHR34779:SF10">
    <property type="entry name" value="SYRINGOLIDE-INDUCED PROTEIN 14-1-1"/>
    <property type="match status" value="1"/>
</dbReference>
<dbReference type="Proteomes" id="UP000239757">
    <property type="component" value="Unassembled WGS sequence"/>
</dbReference>
<evidence type="ECO:0000256" key="1">
    <source>
        <dbReference type="SAM" id="MobiDB-lite"/>
    </source>
</evidence>
<dbReference type="InterPro" id="IPR038796">
    <property type="entry name" value="At1g76070-like"/>
</dbReference>
<dbReference type="EMBL" id="KZ665293">
    <property type="protein sequence ID" value="PPS00454.1"/>
    <property type="molecule type" value="Genomic_DNA"/>
</dbReference>
<evidence type="ECO:0008006" key="4">
    <source>
        <dbReference type="Google" id="ProtNLM"/>
    </source>
</evidence>
<protein>
    <recommendedName>
        <fullName evidence="4">Syringolide-induced protein 14-1-1</fullName>
    </recommendedName>
</protein>
<name>A0A2P5XAV8_GOSBA</name>
<sequence length="352" mass="39417">MEKQAKPRNKILKFLPKAASSVSVSFQNHPFSPVKHKAFAGKGFSGPIVSMIPAEARRKSKSESEAFETQEPTSPKVSCMGQIKHKKCIKKGKRVSLPKLPKPVVSESSSSGEVKKHGSKLKRFFSMGKPAKKSEAPGVKTKSCDRAPSLGQMRRFASGRDAFAGFDWTTQIAPVEADRRGYYSEDDDIGDERRDSDFFEEEEVIIPFSAPITVGGEVPLQPRKEINLWKRRTMNPPRPLQLNPIVTAKAPSLGQMRRFASGRDAFAGFDWTTQIAPVEADRRGYYSEDDDIGDERRDSDFFEEEEVIIPFSAPITVGGEVPLQPRKEINLWKRRTMNPPRPLQLNPIVTAK</sequence>
<accession>A0A2P5XAV8</accession>
<organism evidence="2 3">
    <name type="scientific">Gossypium barbadense</name>
    <name type="common">Sea Island cotton</name>
    <name type="synonym">Hibiscus barbadensis</name>
    <dbReference type="NCBI Taxonomy" id="3634"/>
    <lineage>
        <taxon>Eukaryota</taxon>
        <taxon>Viridiplantae</taxon>
        <taxon>Streptophyta</taxon>
        <taxon>Embryophyta</taxon>
        <taxon>Tracheophyta</taxon>
        <taxon>Spermatophyta</taxon>
        <taxon>Magnoliopsida</taxon>
        <taxon>eudicotyledons</taxon>
        <taxon>Gunneridae</taxon>
        <taxon>Pentapetalae</taxon>
        <taxon>rosids</taxon>
        <taxon>malvids</taxon>
        <taxon>Malvales</taxon>
        <taxon>Malvaceae</taxon>
        <taxon>Malvoideae</taxon>
        <taxon>Gossypium</taxon>
    </lineage>
</organism>
<dbReference type="AlphaFoldDB" id="A0A2P5XAV8"/>
<evidence type="ECO:0000313" key="2">
    <source>
        <dbReference type="EMBL" id="PPS00454.1"/>
    </source>
</evidence>
<feature type="compositionally biased region" description="Basic and acidic residues" evidence="1">
    <location>
        <begin position="55"/>
        <end position="64"/>
    </location>
</feature>
<gene>
    <name evidence="2" type="ORF">GOBAR_AA20188</name>
</gene>
<reference evidence="2 3" key="1">
    <citation type="submission" date="2015-01" db="EMBL/GenBank/DDBJ databases">
        <title>Genome of allotetraploid Gossypium barbadense reveals genomic plasticity and fiber elongation in cotton evolution.</title>
        <authorList>
            <person name="Chen X."/>
            <person name="Liu X."/>
            <person name="Zhao B."/>
            <person name="Zheng H."/>
            <person name="Hu Y."/>
            <person name="Lu G."/>
            <person name="Yang C."/>
            <person name="Chen J."/>
            <person name="Shan C."/>
            <person name="Zhang L."/>
            <person name="Zhou Y."/>
            <person name="Wang L."/>
            <person name="Guo W."/>
            <person name="Bai Y."/>
            <person name="Ruan J."/>
            <person name="Shangguan X."/>
            <person name="Mao Y."/>
            <person name="Jiang J."/>
            <person name="Zhu Y."/>
            <person name="Lei J."/>
            <person name="Kang H."/>
            <person name="Chen S."/>
            <person name="He X."/>
            <person name="Wang R."/>
            <person name="Wang Y."/>
            <person name="Chen J."/>
            <person name="Wang L."/>
            <person name="Yu S."/>
            <person name="Wang B."/>
            <person name="Wei J."/>
            <person name="Song S."/>
            <person name="Lu X."/>
            <person name="Gao Z."/>
            <person name="Gu W."/>
            <person name="Deng X."/>
            <person name="Ma D."/>
            <person name="Wang S."/>
            <person name="Liang W."/>
            <person name="Fang L."/>
            <person name="Cai C."/>
            <person name="Zhu X."/>
            <person name="Zhou B."/>
            <person name="Zhang Y."/>
            <person name="Chen Z."/>
            <person name="Xu S."/>
            <person name="Zhu R."/>
            <person name="Wang S."/>
            <person name="Zhang T."/>
            <person name="Zhao G."/>
        </authorList>
    </citation>
    <scope>NUCLEOTIDE SEQUENCE [LARGE SCALE GENOMIC DNA]</scope>
    <source>
        <strain evidence="3">cv. Xinhai21</strain>
        <tissue evidence="2">Leaf</tissue>
    </source>
</reference>
<evidence type="ECO:0000313" key="3">
    <source>
        <dbReference type="Proteomes" id="UP000239757"/>
    </source>
</evidence>